<organism evidence="1 3">
    <name type="scientific">Haematospirillum jordaniae</name>
    <dbReference type="NCBI Taxonomy" id="1549855"/>
    <lineage>
        <taxon>Bacteria</taxon>
        <taxon>Pseudomonadati</taxon>
        <taxon>Pseudomonadota</taxon>
        <taxon>Alphaproteobacteria</taxon>
        <taxon>Rhodospirillales</taxon>
        <taxon>Novispirillaceae</taxon>
        <taxon>Haematospirillum</taxon>
    </lineage>
</organism>
<accession>A0A143DHE0</accession>
<evidence type="ECO:0000313" key="2">
    <source>
        <dbReference type="EMBL" id="AMW35957.1"/>
    </source>
</evidence>
<name>A0A143DHE0_9PROT</name>
<sequence length="69" mass="7920">MIVVMDKEGTLHIEDENGNAMDGCRISATRFDETYIDGLYGRKYFPATMWATVVRKGGKYREVKVTQKK</sequence>
<dbReference type="EMBL" id="CP014527">
    <property type="protein sequence ID" value="AMW35763.1"/>
    <property type="molecule type" value="Genomic_DNA"/>
</dbReference>
<dbReference type="AlphaFoldDB" id="A0A143DHE0"/>
<dbReference type="EMBL" id="CP014527">
    <property type="protein sequence ID" value="AMW35957.1"/>
    <property type="molecule type" value="Genomic_DNA"/>
</dbReference>
<dbReference type="RefSeq" id="WP_066137032.1">
    <property type="nucleotide sequence ID" value="NZ_CP014527.1"/>
</dbReference>
<evidence type="ECO:0000313" key="1">
    <source>
        <dbReference type="EMBL" id="AMW35763.1"/>
    </source>
</evidence>
<dbReference type="Proteomes" id="UP000076066">
    <property type="component" value="Plasmid unnamed 2"/>
</dbReference>
<dbReference type="KEGG" id="hjo:AY555_10295"/>
<proteinExistence type="predicted"/>
<geneLocation type="plasmid" evidence="1 3">
    <name>unnamed 2</name>
</geneLocation>
<dbReference type="KEGG" id="hjo:AY555_11410"/>
<keyword evidence="1" id="KW-0614">Plasmid</keyword>
<dbReference type="GeneID" id="53317752"/>
<gene>
    <name evidence="1" type="ORF">AY555_10295</name>
    <name evidence="2" type="ORF">AY555_11410</name>
</gene>
<protein>
    <submittedName>
        <fullName evidence="1">Uncharacterized protein</fullName>
    </submittedName>
</protein>
<evidence type="ECO:0000313" key="3">
    <source>
        <dbReference type="Proteomes" id="UP000076066"/>
    </source>
</evidence>
<keyword evidence="3" id="KW-1185">Reference proteome</keyword>
<reference evidence="1 3" key="1">
    <citation type="submission" date="2016-02" db="EMBL/GenBank/DDBJ databases">
        <title>Complete Genome of H5569, the type strain of the newly described species Haematospirillium jordaniae.</title>
        <authorList>
            <person name="Nicholson A.C."/>
            <person name="Humrighouse B.W."/>
            <person name="Loparov V."/>
            <person name="McQuiston J.R."/>
        </authorList>
    </citation>
    <scope>NUCLEOTIDE SEQUENCE [LARGE SCALE GENOMIC DNA]</scope>
    <source>
        <strain evidence="1 3">H5569</strain>
        <plasmid evidence="3">Plasmid unnamed 2</plasmid>
        <plasmid evidence="1">unnamed 2</plasmid>
    </source>
</reference>